<evidence type="ECO:0000256" key="4">
    <source>
        <dbReference type="ARBA" id="ARBA00022491"/>
    </source>
</evidence>
<keyword evidence="7" id="KW-0805">Transcription regulation</keyword>
<dbReference type="GO" id="GO:0000118">
    <property type="term" value="C:histone deacetylase complex"/>
    <property type="evidence" value="ECO:0007669"/>
    <property type="project" value="TreeGrafter"/>
</dbReference>
<evidence type="ECO:0000259" key="10">
    <source>
        <dbReference type="Pfam" id="PF00850"/>
    </source>
</evidence>
<protein>
    <recommendedName>
        <fullName evidence="3">histone deacetylase</fullName>
        <ecNumber evidence="3">3.5.1.98</ecNumber>
    </recommendedName>
</protein>
<evidence type="ECO:0000256" key="2">
    <source>
        <dbReference type="ARBA" id="ARBA00007738"/>
    </source>
</evidence>
<dbReference type="PANTHER" id="PTHR10625:SF5">
    <property type="entry name" value="HISTONE DEACETYLASE"/>
    <property type="match status" value="1"/>
</dbReference>
<keyword evidence="8" id="KW-0804">Transcription</keyword>
<keyword evidence="4" id="KW-0678">Repressor</keyword>
<keyword evidence="6" id="KW-0156">Chromatin regulator</keyword>
<comment type="similarity">
    <text evidence="2">Belongs to the histone deacetylase family. HD type 2 subfamily.</text>
</comment>
<dbReference type="EC" id="3.5.1.98" evidence="3"/>
<gene>
    <name evidence="11" type="ORF">DM01DRAFT_1282724</name>
</gene>
<dbReference type="SUPFAM" id="SSF52768">
    <property type="entry name" value="Arginase/deacetylase"/>
    <property type="match status" value="1"/>
</dbReference>
<keyword evidence="9" id="KW-0539">Nucleus</keyword>
<evidence type="ECO:0000256" key="6">
    <source>
        <dbReference type="ARBA" id="ARBA00022853"/>
    </source>
</evidence>
<feature type="domain" description="Histone deacetylase" evidence="10">
    <location>
        <begin position="13"/>
        <end position="244"/>
    </location>
</feature>
<dbReference type="Gene3D" id="3.40.800.20">
    <property type="entry name" value="Histone deacetylase domain"/>
    <property type="match status" value="1"/>
</dbReference>
<dbReference type="GO" id="GO:0040029">
    <property type="term" value="P:epigenetic regulation of gene expression"/>
    <property type="evidence" value="ECO:0007669"/>
    <property type="project" value="TreeGrafter"/>
</dbReference>
<dbReference type="PANTHER" id="PTHR10625">
    <property type="entry name" value="HISTONE DEACETYLASE HDAC1-RELATED"/>
    <property type="match status" value="1"/>
</dbReference>
<evidence type="ECO:0000313" key="11">
    <source>
        <dbReference type="EMBL" id="ORX58944.1"/>
    </source>
</evidence>
<dbReference type="STRING" id="101127.A0A1X2GQC7"/>
<dbReference type="InterPro" id="IPR023696">
    <property type="entry name" value="Ureohydrolase_dom_sf"/>
</dbReference>
<evidence type="ECO:0000256" key="9">
    <source>
        <dbReference type="ARBA" id="ARBA00023242"/>
    </source>
</evidence>
<sequence length="281" mass="30649">MPREDLLELESISDSIYVNNQTYEASLYAAGGVVQVCRAVVLDEVKNGFAIVRPPGHHAEPSTFMGFCFLNNVAIAASYCRRELGVKRIMIVDWDIHFGNGTYNIFERDADVLYLSLHRYEEEAEFYPNDTNGCIESIGEGGGTGRKVNIAWSRAGVRDADYLHAFHEVVMPIGYEFNPELVIVSAGFDAADGDEIGMCHVTPEGYSQMTHLLTGLANGRLVMALEGGYNLEATASSAVACMQVLAGEPPRPLKNTTPSISAVKTVADVKNVQKAFWSSLA</sequence>
<evidence type="ECO:0000256" key="5">
    <source>
        <dbReference type="ARBA" id="ARBA00022801"/>
    </source>
</evidence>
<keyword evidence="5" id="KW-0378">Hydrolase</keyword>
<name>A0A1X2GQC7_9FUNG</name>
<dbReference type="InterPro" id="IPR023801">
    <property type="entry name" value="His_deacetylse_dom"/>
</dbReference>
<accession>A0A1X2GQC7</accession>
<dbReference type="Pfam" id="PF00850">
    <property type="entry name" value="Hist_deacetyl"/>
    <property type="match status" value="1"/>
</dbReference>
<dbReference type="EMBL" id="MCGT01000006">
    <property type="protein sequence ID" value="ORX58944.1"/>
    <property type="molecule type" value="Genomic_DNA"/>
</dbReference>
<keyword evidence="12" id="KW-1185">Reference proteome</keyword>
<dbReference type="PRINTS" id="PR01270">
    <property type="entry name" value="HDASUPER"/>
</dbReference>
<dbReference type="OrthoDB" id="424012at2759"/>
<comment type="subcellular location">
    <subcellularLocation>
        <location evidence="1">Nucleus</location>
    </subcellularLocation>
</comment>
<dbReference type="InterPro" id="IPR000286">
    <property type="entry name" value="HDACs"/>
</dbReference>
<dbReference type="Proteomes" id="UP000242146">
    <property type="component" value="Unassembled WGS sequence"/>
</dbReference>
<proteinExistence type="inferred from homology"/>
<dbReference type="AlphaFoldDB" id="A0A1X2GQC7"/>
<evidence type="ECO:0000256" key="7">
    <source>
        <dbReference type="ARBA" id="ARBA00023015"/>
    </source>
</evidence>
<evidence type="ECO:0000256" key="3">
    <source>
        <dbReference type="ARBA" id="ARBA00012111"/>
    </source>
</evidence>
<evidence type="ECO:0000313" key="12">
    <source>
        <dbReference type="Proteomes" id="UP000242146"/>
    </source>
</evidence>
<evidence type="ECO:0000256" key="1">
    <source>
        <dbReference type="ARBA" id="ARBA00004123"/>
    </source>
</evidence>
<reference evidence="11 12" key="1">
    <citation type="submission" date="2016-07" db="EMBL/GenBank/DDBJ databases">
        <title>Pervasive Adenine N6-methylation of Active Genes in Fungi.</title>
        <authorList>
            <consortium name="DOE Joint Genome Institute"/>
            <person name="Mondo S.J."/>
            <person name="Dannebaum R.O."/>
            <person name="Kuo R.C."/>
            <person name="Labutti K."/>
            <person name="Haridas S."/>
            <person name="Kuo A."/>
            <person name="Salamov A."/>
            <person name="Ahrendt S.R."/>
            <person name="Lipzen A."/>
            <person name="Sullivan W."/>
            <person name="Andreopoulos W.B."/>
            <person name="Clum A."/>
            <person name="Lindquist E."/>
            <person name="Daum C."/>
            <person name="Ramamoorthy G.K."/>
            <person name="Gryganskyi A."/>
            <person name="Culley D."/>
            <person name="Magnuson J.K."/>
            <person name="James T.Y."/>
            <person name="O'Malley M.A."/>
            <person name="Stajich J.E."/>
            <person name="Spatafora J.W."/>
            <person name="Visel A."/>
            <person name="Grigoriev I.V."/>
        </authorList>
    </citation>
    <scope>NUCLEOTIDE SEQUENCE [LARGE SCALE GENOMIC DNA]</scope>
    <source>
        <strain evidence="11 12">NRRL 3301</strain>
    </source>
</reference>
<dbReference type="GO" id="GO:0141221">
    <property type="term" value="F:histone deacetylase activity, hydrolytic mechanism"/>
    <property type="evidence" value="ECO:0007669"/>
    <property type="project" value="UniProtKB-EC"/>
</dbReference>
<comment type="caution">
    <text evidence="11">The sequence shown here is derived from an EMBL/GenBank/DDBJ whole genome shotgun (WGS) entry which is preliminary data.</text>
</comment>
<dbReference type="InterPro" id="IPR037138">
    <property type="entry name" value="His_deacetylse_dom_sf"/>
</dbReference>
<evidence type="ECO:0000256" key="8">
    <source>
        <dbReference type="ARBA" id="ARBA00023163"/>
    </source>
</evidence>
<organism evidence="11 12">
    <name type="scientific">Hesseltinella vesiculosa</name>
    <dbReference type="NCBI Taxonomy" id="101127"/>
    <lineage>
        <taxon>Eukaryota</taxon>
        <taxon>Fungi</taxon>
        <taxon>Fungi incertae sedis</taxon>
        <taxon>Mucoromycota</taxon>
        <taxon>Mucoromycotina</taxon>
        <taxon>Mucoromycetes</taxon>
        <taxon>Mucorales</taxon>
        <taxon>Cunninghamellaceae</taxon>
        <taxon>Hesseltinella</taxon>
    </lineage>
</organism>